<keyword evidence="2" id="KW-1185">Reference proteome</keyword>
<reference evidence="1" key="1">
    <citation type="submission" date="2022-04" db="EMBL/GenBank/DDBJ databases">
        <title>Chromosome-scale genome assembly of Holotrichia oblita Faldermann.</title>
        <authorList>
            <person name="Rongchong L."/>
        </authorList>
    </citation>
    <scope>NUCLEOTIDE SEQUENCE</scope>
    <source>
        <strain evidence="1">81SQS9</strain>
    </source>
</reference>
<name>A0ACB9T0S7_HOLOL</name>
<evidence type="ECO:0000313" key="1">
    <source>
        <dbReference type="EMBL" id="KAI4460382.1"/>
    </source>
</evidence>
<dbReference type="EMBL" id="CM043019">
    <property type="protein sequence ID" value="KAI4460382.1"/>
    <property type="molecule type" value="Genomic_DNA"/>
</dbReference>
<sequence length="1519" mass="173467">MEPLPLVPKSTTLSNHDTTHILREAFQDFFSEQTFPKNIANNAEKYKLKMIALKENGIQANTYQQHITTYLEDVRRTEEKLLQRHAEYFIAKDSIINDPQANEKNRLKRIPVVRELSASMRKKHGLVDLHHLLPPLPERVLDFTITSNRHLCESCETEAEIYPVTLLKKPRSPTRQSRTGSVKKLVYFEPSPREILFDDYELNVTYVHINEHIELIAGSFRLYPAFFVINENEFVEVILSFYPKKYGLFVETVYMLCHNNTFEELDLVGDGVYFEKSYISFDLKKKDCKPFFLDYQSEYCLHLGKCLSCTKHPGFVRSVKFILSLDVKAKRKFKIERFQKHGPHWITIKRIATLPACSTTNFDIIFHPETATAGLYRIVLSLYVENIPEISLRDLEEFTVLEKNDYDRRNKLLDVLMGEIELLCEVEKIDVVIEPNPLNVPFQLSPYSDSHCEQIVTVTSNTSFPLTCEWFAHAHNRKVRIEPKSFELTDSMQCKVSITRIDIDNVDEEFFLYVKEGALKLRFKIQAGVIIPRGSLSIATIDFGHVMENFVYNRSFLVQNTSKDTIQWKIAEDVVLLQEDTKVVAMELSECLVPNHGTLHHGESCNVQYTANTQNCGEWLSYLKLYTNFTNTQEKADFACGVHFIVMIFFETVGSVVCKPEGIMHTDTSELPILCPDDVLYVDVPIDAQICLHNSGNIVLIYAFGIIRVHENSRIDVKITAKAMGYFEDVYIPMFILGCDKVKLVKLMCLVTDIIVTIFLPDAKEEYKAIVWPQIVPESPEEIDLGEYAPMYPYKFQTSNVPDLEESGDDEYTTPATTTTYTKEPSIDDDIIEIKPPPNDKHAVEDEQERFHDIDRFMTLLGTGAEGSYVKLSASEDDMPQAEYIIEDTPMTTSRRGTTTTTSTNATRTSSSGDVSIAGKSSSLRSMFNKFFGSELTVQTYSIEFAAVPLRTRKRITSIPTSTYLIVIIAAVKRTIRILNMTPGSGSVNAEVVNFYASDQPKDELNELLAEMNMAKSTLWDDQIVDNGIVIRTDQTKNVIGNHEQVEIDVWVYANTWGLYLDEILIDISGLTPFCASLLVEVVGSPIAIPMAQNSIRQEATIRFGTVPYKSKKVKRRLKVVNTSVVPLTVSWHMFVNFYGMQKAFSLLFDMPDNELLQFSEELVKGQLLLTNKYFGEPNTHHFEIEPMMSHIEPKSYVYVDITAVIDKFGSDLVGKHIEANLAGLIRIPTPHMYLSNILTRPADVNLPITRVRLTLQILSADIEIDDSIRTIDMMAFATNIMEKEFFSYKETLVLRNTNTYPTSVYVEIEKPFRICQIKTPALSLTQLNTSVQLLPKQCMQLTIEVSFVSEDVLKLVETLRTAKDVMSLRPNFEENSMTLSRLLNVYQNGHLHRVIPLDMKIFYPLFKVFPANVKLDNVYVGDTAKGAINLRNLTGPQLRYEIYRCYQIKEFNIKPEIGIIPSISDNGTCCLNVFFTPSEPKTYEEWIAITTHIPHHYVIINIAGTGTYDEKFHKPGLH</sequence>
<gene>
    <name evidence="1" type="ORF">MML48_5g00014520</name>
</gene>
<proteinExistence type="predicted"/>
<accession>A0ACB9T0S7</accession>
<evidence type="ECO:0000313" key="2">
    <source>
        <dbReference type="Proteomes" id="UP001056778"/>
    </source>
</evidence>
<comment type="caution">
    <text evidence="1">The sequence shown here is derived from an EMBL/GenBank/DDBJ whole genome shotgun (WGS) entry which is preliminary data.</text>
</comment>
<organism evidence="1 2">
    <name type="scientific">Holotrichia oblita</name>
    <name type="common">Chafer beetle</name>
    <dbReference type="NCBI Taxonomy" id="644536"/>
    <lineage>
        <taxon>Eukaryota</taxon>
        <taxon>Metazoa</taxon>
        <taxon>Ecdysozoa</taxon>
        <taxon>Arthropoda</taxon>
        <taxon>Hexapoda</taxon>
        <taxon>Insecta</taxon>
        <taxon>Pterygota</taxon>
        <taxon>Neoptera</taxon>
        <taxon>Endopterygota</taxon>
        <taxon>Coleoptera</taxon>
        <taxon>Polyphaga</taxon>
        <taxon>Scarabaeiformia</taxon>
        <taxon>Scarabaeidae</taxon>
        <taxon>Melolonthinae</taxon>
        <taxon>Holotrichia</taxon>
    </lineage>
</organism>
<dbReference type="Proteomes" id="UP001056778">
    <property type="component" value="Chromosome 5"/>
</dbReference>
<protein>
    <submittedName>
        <fullName evidence="1">Deleted in lung and esophageal cancer protein 1</fullName>
    </submittedName>
</protein>